<dbReference type="AlphaFoldDB" id="A0A075NYG9"/>
<evidence type="ECO:0000256" key="4">
    <source>
        <dbReference type="ARBA" id="ARBA00023277"/>
    </source>
</evidence>
<dbReference type="Gene3D" id="2.30.40.10">
    <property type="entry name" value="Urease, subunit C, domain 1"/>
    <property type="match status" value="1"/>
</dbReference>
<comment type="catalytic activity">
    <reaction evidence="5">
        <text>N-acetyl-D-glucosamine 6-phosphate + H2O = D-glucosamine 6-phosphate + acetate</text>
        <dbReference type="Rhea" id="RHEA:22936"/>
        <dbReference type="ChEBI" id="CHEBI:15377"/>
        <dbReference type="ChEBI" id="CHEBI:30089"/>
        <dbReference type="ChEBI" id="CHEBI:57513"/>
        <dbReference type="ChEBI" id="CHEBI:58725"/>
        <dbReference type="EC" id="3.5.1.25"/>
    </reaction>
</comment>
<dbReference type="GO" id="GO:0046872">
    <property type="term" value="F:metal ion binding"/>
    <property type="evidence" value="ECO:0007669"/>
    <property type="project" value="UniProtKB-KW"/>
</dbReference>
<evidence type="ECO:0000259" key="8">
    <source>
        <dbReference type="Pfam" id="PF01979"/>
    </source>
</evidence>
<dbReference type="KEGG" id="aal:EP13_14055"/>
<dbReference type="PANTHER" id="PTHR11113:SF14">
    <property type="entry name" value="N-ACETYLGLUCOSAMINE-6-PHOSPHATE DEACETYLASE"/>
    <property type="match status" value="1"/>
</dbReference>
<dbReference type="PIRSF" id="PIRSF038994">
    <property type="entry name" value="NagA"/>
    <property type="match status" value="1"/>
</dbReference>
<keyword evidence="3 5" id="KW-0378">Hydrolase</keyword>
<evidence type="ECO:0000256" key="6">
    <source>
        <dbReference type="PIRSR" id="PIRSR038994-1"/>
    </source>
</evidence>
<evidence type="ECO:0000256" key="7">
    <source>
        <dbReference type="PIRSR" id="PIRSR038994-3"/>
    </source>
</evidence>
<feature type="domain" description="Amidohydrolase-related" evidence="8">
    <location>
        <begin position="47"/>
        <end position="374"/>
    </location>
</feature>
<dbReference type="GO" id="GO:0006046">
    <property type="term" value="P:N-acetylglucosamine catabolic process"/>
    <property type="evidence" value="ECO:0007669"/>
    <property type="project" value="TreeGrafter"/>
</dbReference>
<dbReference type="SUPFAM" id="SSF51556">
    <property type="entry name" value="Metallo-dependent hydrolases"/>
    <property type="match status" value="1"/>
</dbReference>
<reference evidence="9 10" key="1">
    <citation type="submission" date="2014-06" db="EMBL/GenBank/DDBJ databases">
        <title>Genomes of Alteromonas australica, a world apart.</title>
        <authorList>
            <person name="Gonzaga A."/>
            <person name="Lopez-Perez M."/>
            <person name="Rodriguez-Valera F."/>
        </authorList>
    </citation>
    <scope>NUCLEOTIDE SEQUENCE [LARGE SCALE GENOMIC DNA]</scope>
    <source>
        <strain evidence="9 10">H 17</strain>
    </source>
</reference>
<accession>A0A075NYG9</accession>
<feature type="binding site" evidence="7">
    <location>
        <position position="189"/>
    </location>
    <ligand>
        <name>Zn(2+)</name>
        <dbReference type="ChEBI" id="CHEBI:29105"/>
    </ligand>
</feature>
<protein>
    <recommendedName>
        <fullName evidence="5">N-acetylgalactosamine-6-phosphate deacetylase</fullName>
        <ecNumber evidence="5">3.5.1.25</ecNumber>
    </recommendedName>
    <alternativeName>
        <fullName evidence="5">N-acetylglucosamine-6-phosphate deacetylase</fullName>
    </alternativeName>
</protein>
<dbReference type="EMBL" id="CP008849">
    <property type="protein sequence ID" value="AIF99714.1"/>
    <property type="molecule type" value="Genomic_DNA"/>
</dbReference>
<dbReference type="Pfam" id="PF01979">
    <property type="entry name" value="Amidohydro_1"/>
    <property type="match status" value="1"/>
</dbReference>
<dbReference type="InterPro" id="IPR006680">
    <property type="entry name" value="Amidohydro-rel"/>
</dbReference>
<dbReference type="Proteomes" id="UP000056090">
    <property type="component" value="Chromosome"/>
</dbReference>
<feature type="binding site" evidence="7">
    <location>
        <position position="210"/>
    </location>
    <ligand>
        <name>Zn(2+)</name>
        <dbReference type="ChEBI" id="CHEBI:29105"/>
    </ligand>
</feature>
<dbReference type="RefSeq" id="WP_044057779.1">
    <property type="nucleotide sequence ID" value="NZ_CBCSKJ010000002.1"/>
</dbReference>
<evidence type="ECO:0000256" key="2">
    <source>
        <dbReference type="ARBA" id="ARBA00022723"/>
    </source>
</evidence>
<sequence length="375" mass="40476">MKSYFAKHLFDGFSFHSNVRFEVSNNRVTAFSSDSEDDSNAEVIHELVIPAMVDVQVNGGGGVQFNETPTLCTLQQMAEAFLKVGTGSLMPTIITDDIDVMNKGADAIALGHKWDPGAIPGVHFEGPHLSVTKKGMHSSKHIRTLSDKELALFTRNDLGKVIVTLAPEAVSPLDIETLTNAGVIVSIGHTNATSQDCFAAFDAGATGATHLFNAMSPFTSREPGVVGASLYRDDVYCGLIVDHHHVHLVSAKLAIKLKGDERLMLVTDAMAPAASDVDHFVYQGVKVMRKNDALRLNDGTLAGSLLTMEKAIQHTHFDLSVDLLATLRMATSTPAAFINCEENIGTLRTGAIANFLTLSKELKVTRCWRNGELVC</sequence>
<comment type="similarity">
    <text evidence="1 5">Belongs to the metallo-dependent hydrolases superfamily. NagA family.</text>
</comment>
<organism evidence="9 10">
    <name type="scientific">Alteromonas australica</name>
    <dbReference type="NCBI Taxonomy" id="589873"/>
    <lineage>
        <taxon>Bacteria</taxon>
        <taxon>Pseudomonadati</taxon>
        <taxon>Pseudomonadota</taxon>
        <taxon>Gammaproteobacteria</taxon>
        <taxon>Alteromonadales</taxon>
        <taxon>Alteromonadaceae</taxon>
        <taxon>Alteromonas/Salinimonas group</taxon>
        <taxon>Alteromonas</taxon>
    </lineage>
</organism>
<dbReference type="GeneID" id="78256019"/>
<evidence type="ECO:0000256" key="3">
    <source>
        <dbReference type="ARBA" id="ARBA00022801"/>
    </source>
</evidence>
<name>A0A075NYG9_9ALTE</name>
<keyword evidence="4 5" id="KW-0119">Carbohydrate metabolism</keyword>
<feature type="binding site" evidence="7">
    <location>
        <position position="125"/>
    </location>
    <ligand>
        <name>Zn(2+)</name>
        <dbReference type="ChEBI" id="CHEBI:29105"/>
    </ligand>
</feature>
<keyword evidence="2 7" id="KW-0479">Metal-binding</keyword>
<dbReference type="eggNOG" id="COG1820">
    <property type="taxonomic scope" value="Bacteria"/>
</dbReference>
<evidence type="ECO:0000313" key="9">
    <source>
        <dbReference type="EMBL" id="AIF99714.1"/>
    </source>
</evidence>
<dbReference type="InterPro" id="IPR011059">
    <property type="entry name" value="Metal-dep_hydrolase_composite"/>
</dbReference>
<evidence type="ECO:0000313" key="10">
    <source>
        <dbReference type="Proteomes" id="UP000056090"/>
    </source>
</evidence>
<dbReference type="InterPro" id="IPR003764">
    <property type="entry name" value="GlcNAc_6-P_deAcase"/>
</dbReference>
<evidence type="ECO:0000256" key="1">
    <source>
        <dbReference type="ARBA" id="ARBA00010716"/>
    </source>
</evidence>
<dbReference type="Gene3D" id="3.20.20.140">
    <property type="entry name" value="Metal-dependent hydrolases"/>
    <property type="match status" value="1"/>
</dbReference>
<dbReference type="EC" id="3.5.1.25" evidence="5"/>
<keyword evidence="10" id="KW-1185">Reference proteome</keyword>
<dbReference type="NCBIfam" id="TIGR00221">
    <property type="entry name" value="nagA"/>
    <property type="match status" value="1"/>
</dbReference>
<feature type="active site" description="Proton donor/acceptor" evidence="6">
    <location>
        <position position="268"/>
    </location>
</feature>
<gene>
    <name evidence="9" type="ORF">EP13_14055</name>
</gene>
<dbReference type="InterPro" id="IPR032466">
    <property type="entry name" value="Metal_Hydrolase"/>
</dbReference>
<comment type="cofactor">
    <cofactor evidence="7">
        <name>a divalent metal cation</name>
        <dbReference type="ChEBI" id="CHEBI:60240"/>
    </cofactor>
    <text evidence="7">Binds 1 divalent metal cation per subunit.</text>
</comment>
<proteinExistence type="inferred from homology"/>
<evidence type="ECO:0000256" key="5">
    <source>
        <dbReference type="PIRNR" id="PIRNR038994"/>
    </source>
</evidence>
<dbReference type="PANTHER" id="PTHR11113">
    <property type="entry name" value="N-ACETYLGLUCOSAMINE-6-PHOSPHATE DEACETYLASE"/>
    <property type="match status" value="1"/>
</dbReference>
<dbReference type="GO" id="GO:0008448">
    <property type="term" value="F:N-acetylglucosamine-6-phosphate deacetylase activity"/>
    <property type="evidence" value="ECO:0007669"/>
    <property type="project" value="UniProtKB-UniRule"/>
</dbReference>